<name>A0A8I3Q9U1_CANLF</name>
<evidence type="ECO:0000313" key="1">
    <source>
        <dbReference type="Ensembl" id="ENSCAFP00845042094.1"/>
    </source>
</evidence>
<dbReference type="Proteomes" id="UP000805418">
    <property type="component" value="Chromosome 26"/>
</dbReference>
<evidence type="ECO:0000313" key="2">
    <source>
        <dbReference type="Proteomes" id="UP000805418"/>
    </source>
</evidence>
<dbReference type="GeneTree" id="ENSGT00950000183642"/>
<dbReference type="AlphaFoldDB" id="A0A8I3Q9U1"/>
<protein>
    <submittedName>
        <fullName evidence="1">Uncharacterized protein</fullName>
    </submittedName>
</protein>
<sequence length="60" mass="6850">KPRTHSLVHSFLLWHRSVKQIMEEAVTRKFVHEDSSHIISFCGESVACGLESGFFLYGLT</sequence>
<keyword evidence="2" id="KW-1185">Reference proteome</keyword>
<accession>A0A8I3Q9U1</accession>
<reference evidence="1" key="2">
    <citation type="submission" date="2025-05" db="UniProtKB">
        <authorList>
            <consortium name="Ensembl"/>
        </authorList>
    </citation>
    <scope>IDENTIFICATION</scope>
    <source>
        <strain evidence="1">Boxer</strain>
    </source>
</reference>
<reference evidence="1" key="1">
    <citation type="submission" date="2020-03" db="EMBL/GenBank/DDBJ databases">
        <title>Long-read based genome assembly of a Labrador retriever dog.</title>
        <authorList>
            <person name="Eory L."/>
            <person name="Zhang W."/>
            <person name="Schoenebeck J."/>
        </authorList>
    </citation>
    <scope>NUCLEOTIDE SEQUENCE [LARGE SCALE GENOMIC DNA]</scope>
    <source>
        <strain evidence="1">Labrador retriever</strain>
    </source>
</reference>
<proteinExistence type="predicted"/>
<organism evidence="1 2">
    <name type="scientific">Canis lupus familiaris</name>
    <name type="common">Dog</name>
    <name type="synonym">Canis familiaris</name>
    <dbReference type="NCBI Taxonomy" id="9615"/>
    <lineage>
        <taxon>Eukaryota</taxon>
        <taxon>Metazoa</taxon>
        <taxon>Chordata</taxon>
        <taxon>Craniata</taxon>
        <taxon>Vertebrata</taxon>
        <taxon>Euteleostomi</taxon>
        <taxon>Mammalia</taxon>
        <taxon>Eutheria</taxon>
        <taxon>Laurasiatheria</taxon>
        <taxon>Carnivora</taxon>
        <taxon>Caniformia</taxon>
        <taxon>Canidae</taxon>
        <taxon>Canis</taxon>
    </lineage>
</organism>
<dbReference type="OrthoDB" id="9814445at2759"/>
<dbReference type="Ensembl" id="ENSCAFT00845035636.1">
    <property type="protein sequence ID" value="ENSCAFP00845027879.1"/>
    <property type="gene ID" value="ENSCAFG00845020231.1"/>
</dbReference>
<dbReference type="Ensembl" id="ENSCAFT00845053570.1">
    <property type="protein sequence ID" value="ENSCAFP00845042094.1"/>
    <property type="gene ID" value="ENSCAFG00845030204.1"/>
</dbReference>